<dbReference type="PANTHER" id="PTHR12001">
    <property type="entry name" value="GERANYLGERANYL PYROPHOSPHATE SYNTHASE"/>
    <property type="match status" value="1"/>
</dbReference>
<evidence type="ECO:0000256" key="5">
    <source>
        <dbReference type="ARBA" id="ARBA00022723"/>
    </source>
</evidence>
<evidence type="ECO:0000256" key="3">
    <source>
        <dbReference type="ARBA" id="ARBA00006706"/>
    </source>
</evidence>
<dbReference type="SFLD" id="SFLDG01017">
    <property type="entry name" value="Polyprenyl_Transferase_Like"/>
    <property type="match status" value="1"/>
</dbReference>
<comment type="cofactor">
    <cofactor evidence="1">
        <name>Mg(2+)</name>
        <dbReference type="ChEBI" id="CHEBI:18420"/>
    </cofactor>
</comment>
<evidence type="ECO:0000256" key="4">
    <source>
        <dbReference type="ARBA" id="ARBA00022679"/>
    </source>
</evidence>
<dbReference type="PROSITE" id="PS00723">
    <property type="entry name" value="POLYPRENYL_SYNTHASE_1"/>
    <property type="match status" value="1"/>
</dbReference>
<dbReference type="Pfam" id="PF00348">
    <property type="entry name" value="polyprenyl_synt"/>
    <property type="match status" value="1"/>
</dbReference>
<evidence type="ECO:0000256" key="1">
    <source>
        <dbReference type="ARBA" id="ARBA00001946"/>
    </source>
</evidence>
<dbReference type="PANTHER" id="PTHR12001:SF85">
    <property type="entry name" value="SHORT CHAIN ISOPRENYL DIPHOSPHATE SYNTHASE"/>
    <property type="match status" value="1"/>
</dbReference>
<keyword evidence="4 7" id="KW-0808">Transferase</keyword>
<evidence type="ECO:0000256" key="6">
    <source>
        <dbReference type="ARBA" id="ARBA00022842"/>
    </source>
</evidence>
<dbReference type="RefSeq" id="WP_208856564.1">
    <property type="nucleotide sequence ID" value="NZ_CP047198.1"/>
</dbReference>
<gene>
    <name evidence="8" type="ORF">I6L55_00890</name>
</gene>
<keyword evidence="9" id="KW-1185">Reference proteome</keyword>
<dbReference type="SFLD" id="SFLDS00005">
    <property type="entry name" value="Isoprenoid_Synthase_Type_I"/>
    <property type="match status" value="1"/>
</dbReference>
<keyword evidence="6" id="KW-0460">Magnesium</keyword>
<keyword evidence="5" id="KW-0479">Metal-binding</keyword>
<comment type="pathway">
    <text evidence="2">Isoprenoid biosynthesis.</text>
</comment>
<evidence type="ECO:0000256" key="7">
    <source>
        <dbReference type="RuleBase" id="RU004466"/>
    </source>
</evidence>
<dbReference type="EMBL" id="CP077302">
    <property type="protein sequence ID" value="QXB18718.1"/>
    <property type="molecule type" value="Genomic_DNA"/>
</dbReference>
<sequence>MATHELGIGNLSAVPGVVEKHLEQFFDEHGPAISAIGEPVSEAVAHLRAFTLGGGKRVRPLYGWAGFVGAGGLETSSEDPNAVLRAMSALEFIQACALVHDDIVDASDTRRGNPTVHRSVEAQHLENRWLGDAATFGVNTAILLGDLALVWAEDMWRYSGVSLEALQRAAEPWVGMRTEVIGGQILDISLESRGSESADMADRVNRFKTAAYTIERPLHLGATIAGADDETIAAFRGYGRDIGIAFQLRDDLLGVFGDPAITGKPAGDDLREGKRTVLYATALELLDANDADELRTGVGTATDPKVLQRLADLIRQSGAEDAVEERINRLTASGIAHLDTAGITAEARQALSELAHKATDRRM</sequence>
<dbReference type="InterPro" id="IPR000092">
    <property type="entry name" value="Polyprenyl_synt"/>
</dbReference>
<proteinExistence type="inferred from homology"/>
<reference evidence="8 9" key="1">
    <citation type="submission" date="2021-06" db="EMBL/GenBank/DDBJ databases">
        <title>FDA dAtabase for Regulatory Grade micrObial Sequences (FDA-ARGOS): Supporting development and validation of Infectious Disease Dx tests.</title>
        <authorList>
            <person name="Sproer C."/>
            <person name="Gronow S."/>
            <person name="Severitt S."/>
            <person name="Schroder I."/>
            <person name="Tallon L."/>
            <person name="Sadzewicz L."/>
            <person name="Zhao X."/>
            <person name="Boylan J."/>
            <person name="Ott S."/>
            <person name="Bowen H."/>
            <person name="Vavikolanu K."/>
            <person name="Mehta A."/>
            <person name="Aluvathingal J."/>
            <person name="Nadendla S."/>
            <person name="Lowell S."/>
            <person name="Myers T."/>
            <person name="Yan Y."/>
        </authorList>
    </citation>
    <scope>NUCLEOTIDE SEQUENCE [LARGE SCALE GENOMIC DNA]</scope>
    <source>
        <strain evidence="8 9">FDAARGOS 1425</strain>
    </source>
</reference>
<evidence type="ECO:0000313" key="9">
    <source>
        <dbReference type="Proteomes" id="UP000683520"/>
    </source>
</evidence>
<comment type="similarity">
    <text evidence="3 7">Belongs to the FPP/GGPP synthase family.</text>
</comment>
<dbReference type="GeneID" id="92748726"/>
<dbReference type="CDD" id="cd00685">
    <property type="entry name" value="Trans_IPPS_HT"/>
    <property type="match status" value="1"/>
</dbReference>
<dbReference type="InterPro" id="IPR033749">
    <property type="entry name" value="Polyprenyl_synt_CS"/>
</dbReference>
<organism evidence="8 9">
    <name type="scientific">Corynebacterium coyleae</name>
    <dbReference type="NCBI Taxonomy" id="53374"/>
    <lineage>
        <taxon>Bacteria</taxon>
        <taxon>Bacillati</taxon>
        <taxon>Actinomycetota</taxon>
        <taxon>Actinomycetes</taxon>
        <taxon>Mycobacteriales</taxon>
        <taxon>Corynebacteriaceae</taxon>
        <taxon>Corynebacterium</taxon>
    </lineage>
</organism>
<dbReference type="InterPro" id="IPR008949">
    <property type="entry name" value="Isoprenoid_synthase_dom_sf"/>
</dbReference>
<dbReference type="SUPFAM" id="SSF48576">
    <property type="entry name" value="Terpenoid synthases"/>
    <property type="match status" value="1"/>
</dbReference>
<evidence type="ECO:0000256" key="2">
    <source>
        <dbReference type="ARBA" id="ARBA00005128"/>
    </source>
</evidence>
<accession>A0ABX8KY34</accession>
<dbReference type="Proteomes" id="UP000683520">
    <property type="component" value="Chromosome"/>
</dbReference>
<protein>
    <submittedName>
        <fullName evidence="8">Polyprenyl synthetase family protein</fullName>
    </submittedName>
</protein>
<dbReference type="Gene3D" id="1.10.600.10">
    <property type="entry name" value="Farnesyl Diphosphate Synthase"/>
    <property type="match status" value="1"/>
</dbReference>
<dbReference type="PROSITE" id="PS00444">
    <property type="entry name" value="POLYPRENYL_SYNTHASE_2"/>
    <property type="match status" value="1"/>
</dbReference>
<evidence type="ECO:0000313" key="8">
    <source>
        <dbReference type="EMBL" id="QXB18718.1"/>
    </source>
</evidence>
<name>A0ABX8KY34_9CORY</name>